<proteinExistence type="predicted"/>
<dbReference type="AlphaFoldDB" id="A0A6J4VM81"/>
<accession>A0A6J4VM81</accession>
<dbReference type="EMBL" id="CADCWG010000327">
    <property type="protein sequence ID" value="CAA9579789.1"/>
    <property type="molecule type" value="Genomic_DNA"/>
</dbReference>
<feature type="compositionally biased region" description="Basic residues" evidence="1">
    <location>
        <begin position="24"/>
        <end position="36"/>
    </location>
</feature>
<protein>
    <submittedName>
        <fullName evidence="2">Uncharacterized protein</fullName>
    </submittedName>
</protein>
<reference evidence="2" key="1">
    <citation type="submission" date="2020-02" db="EMBL/GenBank/DDBJ databases">
        <authorList>
            <person name="Meier V. D."/>
        </authorList>
    </citation>
    <scope>NUCLEOTIDE SEQUENCE</scope>
    <source>
        <strain evidence="2">AVDCRST_MAG49</strain>
    </source>
</reference>
<name>A0A6J4VM81_9BACT</name>
<gene>
    <name evidence="2" type="ORF">AVDCRST_MAG49-4657</name>
</gene>
<feature type="region of interest" description="Disordered" evidence="1">
    <location>
        <begin position="1"/>
        <end position="36"/>
    </location>
</feature>
<evidence type="ECO:0000256" key="1">
    <source>
        <dbReference type="SAM" id="MobiDB-lite"/>
    </source>
</evidence>
<sequence>MVEPALWRGLDHPGGPFPATGGHPSRRPRPRRRPSVARRVRYPFDFRRMGGILADICPATRRWIE</sequence>
<organism evidence="2">
    <name type="scientific">uncultured Thermomicrobiales bacterium</name>
    <dbReference type="NCBI Taxonomy" id="1645740"/>
    <lineage>
        <taxon>Bacteria</taxon>
        <taxon>Pseudomonadati</taxon>
        <taxon>Thermomicrobiota</taxon>
        <taxon>Thermomicrobia</taxon>
        <taxon>Thermomicrobiales</taxon>
        <taxon>environmental samples</taxon>
    </lineage>
</organism>
<evidence type="ECO:0000313" key="2">
    <source>
        <dbReference type="EMBL" id="CAA9579789.1"/>
    </source>
</evidence>